<keyword evidence="1" id="KW-0472">Membrane</keyword>
<reference evidence="2 3" key="1">
    <citation type="submission" date="2019-06" db="EMBL/GenBank/DDBJ databases">
        <title>Sequencing the genomes of 1000 actinobacteria strains.</title>
        <authorList>
            <person name="Klenk H.-P."/>
        </authorList>
    </citation>
    <scope>NUCLEOTIDE SEQUENCE [LARGE SCALE GENOMIC DNA]</scope>
    <source>
        <strain evidence="2 3">DSM 41695</strain>
    </source>
</reference>
<evidence type="ECO:0000313" key="3">
    <source>
        <dbReference type="Proteomes" id="UP000316603"/>
    </source>
</evidence>
<dbReference type="Proteomes" id="UP000316603">
    <property type="component" value="Unassembled WGS sequence"/>
</dbReference>
<organism evidence="2 3">
    <name type="scientific">Streptomyces capillispiralis</name>
    <dbReference type="NCBI Taxonomy" id="68182"/>
    <lineage>
        <taxon>Bacteria</taxon>
        <taxon>Bacillati</taxon>
        <taxon>Actinomycetota</taxon>
        <taxon>Actinomycetes</taxon>
        <taxon>Kitasatosporales</taxon>
        <taxon>Streptomycetaceae</taxon>
        <taxon>Streptomyces</taxon>
    </lineage>
</organism>
<gene>
    <name evidence="2" type="ORF">FHX78_137</name>
</gene>
<comment type="caution">
    <text evidence="2">The sequence shown here is derived from an EMBL/GenBank/DDBJ whole genome shotgun (WGS) entry which is preliminary data.</text>
</comment>
<protein>
    <submittedName>
        <fullName evidence="2">Uncharacterized protein</fullName>
    </submittedName>
</protein>
<name>A0A561SGB3_9ACTN</name>
<feature type="transmembrane region" description="Helical" evidence="1">
    <location>
        <begin position="12"/>
        <end position="36"/>
    </location>
</feature>
<proteinExistence type="predicted"/>
<evidence type="ECO:0000313" key="2">
    <source>
        <dbReference type="EMBL" id="TWF73888.1"/>
    </source>
</evidence>
<keyword evidence="1" id="KW-1133">Transmembrane helix</keyword>
<keyword evidence="1" id="KW-0812">Transmembrane</keyword>
<keyword evidence="3" id="KW-1185">Reference proteome</keyword>
<sequence length="114" mass="12927">MGERDTLRALRVAMRVVSAIQVPLYLVWLVLVGFLTGQRLDDGDVARWVPQVLLPPAAVVFCWRPDGRGGPAWWRGRSSPLQRPRIAATLVFTVVAWVCRGWYRLPIRRCQSAC</sequence>
<feature type="transmembrane region" description="Helical" evidence="1">
    <location>
        <begin position="86"/>
        <end position="103"/>
    </location>
</feature>
<evidence type="ECO:0000256" key="1">
    <source>
        <dbReference type="SAM" id="Phobius"/>
    </source>
</evidence>
<dbReference type="EMBL" id="VIWV01000003">
    <property type="protein sequence ID" value="TWF73888.1"/>
    <property type="molecule type" value="Genomic_DNA"/>
</dbReference>
<dbReference type="AlphaFoldDB" id="A0A561SGB3"/>
<accession>A0A561SGB3</accession>